<dbReference type="EMBL" id="MT143685">
    <property type="protein sequence ID" value="QJB00217.1"/>
    <property type="molecule type" value="Genomic_DNA"/>
</dbReference>
<dbReference type="EMBL" id="MT143804">
    <property type="protein sequence ID" value="QJB02735.1"/>
    <property type="molecule type" value="Genomic_DNA"/>
</dbReference>
<reference evidence="1" key="1">
    <citation type="submission" date="2020-03" db="EMBL/GenBank/DDBJ databases">
        <title>The deep terrestrial virosphere.</title>
        <authorList>
            <person name="Holmfeldt K."/>
            <person name="Nilsson E."/>
            <person name="Simone D."/>
            <person name="Lopez-Fernandez M."/>
            <person name="Wu X."/>
            <person name="de Brujin I."/>
            <person name="Lundin D."/>
            <person name="Andersson A."/>
            <person name="Bertilsson S."/>
            <person name="Dopson M."/>
        </authorList>
    </citation>
    <scope>NUCLEOTIDE SEQUENCE</scope>
    <source>
        <strain evidence="1">MM171A00654</strain>
        <strain evidence="2">MM171B01086</strain>
    </source>
</reference>
<evidence type="ECO:0000313" key="1">
    <source>
        <dbReference type="EMBL" id="QJB00217.1"/>
    </source>
</evidence>
<organism evidence="1">
    <name type="scientific">viral metagenome</name>
    <dbReference type="NCBI Taxonomy" id="1070528"/>
    <lineage>
        <taxon>unclassified sequences</taxon>
        <taxon>metagenomes</taxon>
        <taxon>organismal metagenomes</taxon>
    </lineage>
</organism>
<proteinExistence type="predicted"/>
<accession>A0A6M3LXW6</accession>
<sequence length="69" mass="8126">MFEDTLNQRFAGLQAELNRNLYRRYTLQRDLARIEEDVSRIEAALAEVERIRSEWVAAQAEVAQDTKEK</sequence>
<evidence type="ECO:0000313" key="2">
    <source>
        <dbReference type="EMBL" id="QJB02735.1"/>
    </source>
</evidence>
<name>A0A6M3LXW6_9ZZZZ</name>
<dbReference type="AlphaFoldDB" id="A0A6M3LXW6"/>
<gene>
    <name evidence="1" type="ORF">MM171A00654_0003</name>
    <name evidence="2" type="ORF">MM171B01086_0002</name>
</gene>
<protein>
    <submittedName>
        <fullName evidence="1">Uncharacterized protein</fullName>
    </submittedName>
</protein>